<dbReference type="Proteomes" id="UP000190888">
    <property type="component" value="Unassembled WGS sequence"/>
</dbReference>
<feature type="region of interest" description="Disordered" evidence="1">
    <location>
        <begin position="177"/>
        <end position="210"/>
    </location>
</feature>
<feature type="transmembrane region" description="Helical" evidence="2">
    <location>
        <begin position="146"/>
        <end position="166"/>
    </location>
</feature>
<accession>A0A1T4LXL8</accession>
<keyword evidence="2" id="KW-0472">Membrane</keyword>
<sequence>MTTINRHNYETFFLLYVDGELSAAEKRAVEQFVADNPDLHAELQMLEETMLPVEEDLVFMNKESLMRSAEPVSIADHEEDLLLYLDNELNQEGRIRVEKLLQTPAAEAQFALLKQAKLEPETMVCPDKASLYRSETKERPVIMMRWWKIAAAAVVIGLLVTASLFYNNSRSGEKEAPLAAAAGQKKDTPGAAGSGSTEATPEETITTGTDNENTIAAVNAATVDARVPEMQKPASVPVPDAVITAKRPATVTADETPVLLARNETVVPVTERGTTVSETVEPAMTNTNARLAVAADADNYTLKVLDTDTDDKPNRRFTSTMATPAVYRELDTDDDSKSLLLGSIEINKDKLRGIFRKASSLFRGKAKQEETKTEERNTRILK</sequence>
<dbReference type="OrthoDB" id="663559at2"/>
<feature type="compositionally biased region" description="Polar residues" evidence="1">
    <location>
        <begin position="194"/>
        <end position="210"/>
    </location>
</feature>
<dbReference type="RefSeq" id="WP_078830563.1">
    <property type="nucleotide sequence ID" value="NZ_FUWH01000003.1"/>
</dbReference>
<evidence type="ECO:0000256" key="2">
    <source>
        <dbReference type="SAM" id="Phobius"/>
    </source>
</evidence>
<dbReference type="AlphaFoldDB" id="A0A1T4LXL8"/>
<keyword evidence="2" id="KW-1133">Transmembrane helix</keyword>
<name>A0A1T4LXL8_9BACT</name>
<keyword evidence="4" id="KW-1185">Reference proteome</keyword>
<evidence type="ECO:0000313" key="4">
    <source>
        <dbReference type="Proteomes" id="UP000190888"/>
    </source>
</evidence>
<evidence type="ECO:0000256" key="1">
    <source>
        <dbReference type="SAM" id="MobiDB-lite"/>
    </source>
</evidence>
<keyword evidence="2" id="KW-0812">Transmembrane</keyword>
<dbReference type="EMBL" id="FUWH01000003">
    <property type="protein sequence ID" value="SJZ59432.1"/>
    <property type="molecule type" value="Genomic_DNA"/>
</dbReference>
<protein>
    <recommendedName>
        <fullName evidence="5">Zinc-finger</fullName>
    </recommendedName>
</protein>
<gene>
    <name evidence="3" type="ORF">SAMN04488132_10354</name>
</gene>
<dbReference type="STRING" id="413434.SAMN04488132_10354"/>
<reference evidence="3 4" key="1">
    <citation type="submission" date="2017-02" db="EMBL/GenBank/DDBJ databases">
        <authorList>
            <person name="Peterson S.W."/>
        </authorList>
    </citation>
    <scope>NUCLEOTIDE SEQUENCE [LARGE SCALE GENOMIC DNA]</scope>
    <source>
        <strain evidence="3 4">DSM 22335</strain>
    </source>
</reference>
<evidence type="ECO:0008006" key="5">
    <source>
        <dbReference type="Google" id="ProtNLM"/>
    </source>
</evidence>
<evidence type="ECO:0000313" key="3">
    <source>
        <dbReference type="EMBL" id="SJZ59432.1"/>
    </source>
</evidence>
<organism evidence="3 4">
    <name type="scientific">Sediminibacterium ginsengisoli</name>
    <dbReference type="NCBI Taxonomy" id="413434"/>
    <lineage>
        <taxon>Bacteria</taxon>
        <taxon>Pseudomonadati</taxon>
        <taxon>Bacteroidota</taxon>
        <taxon>Chitinophagia</taxon>
        <taxon>Chitinophagales</taxon>
        <taxon>Chitinophagaceae</taxon>
        <taxon>Sediminibacterium</taxon>
    </lineage>
</organism>
<proteinExistence type="predicted"/>